<name>A0A9Q0BM96_9MUSC</name>
<proteinExistence type="predicted"/>
<sequence>VRFYRNKISKLRQFLCTPISRTGDSASKIFPYGENTQKSSGTPSVIALVKFMTIHTGQHNSVWIFQRAFGSGGLRTSVGGEKGA</sequence>
<dbReference type="Proteomes" id="UP001059596">
    <property type="component" value="Unassembled WGS sequence"/>
</dbReference>
<organism evidence="1 2">
    <name type="scientific">Drosophila gunungcola</name>
    <name type="common">fruit fly</name>
    <dbReference type="NCBI Taxonomy" id="103775"/>
    <lineage>
        <taxon>Eukaryota</taxon>
        <taxon>Metazoa</taxon>
        <taxon>Ecdysozoa</taxon>
        <taxon>Arthropoda</taxon>
        <taxon>Hexapoda</taxon>
        <taxon>Insecta</taxon>
        <taxon>Pterygota</taxon>
        <taxon>Neoptera</taxon>
        <taxon>Endopterygota</taxon>
        <taxon>Diptera</taxon>
        <taxon>Brachycera</taxon>
        <taxon>Muscomorpha</taxon>
        <taxon>Ephydroidea</taxon>
        <taxon>Drosophilidae</taxon>
        <taxon>Drosophila</taxon>
        <taxon>Sophophora</taxon>
    </lineage>
</organism>
<dbReference type="EMBL" id="JAMKOV010000010">
    <property type="protein sequence ID" value="KAI8037697.1"/>
    <property type="molecule type" value="Genomic_DNA"/>
</dbReference>
<evidence type="ECO:0000313" key="2">
    <source>
        <dbReference type="Proteomes" id="UP001059596"/>
    </source>
</evidence>
<evidence type="ECO:0000313" key="1">
    <source>
        <dbReference type="EMBL" id="KAI8037697.1"/>
    </source>
</evidence>
<gene>
    <name evidence="1" type="ORF">M5D96_009197</name>
</gene>
<dbReference type="AlphaFoldDB" id="A0A9Q0BM96"/>
<comment type="caution">
    <text evidence="1">The sequence shown here is derived from an EMBL/GenBank/DDBJ whole genome shotgun (WGS) entry which is preliminary data.</text>
</comment>
<reference evidence="1" key="1">
    <citation type="journal article" date="2023" name="Genome Biol. Evol.">
        <title>Long-read-based Genome Assembly of Drosophila gunungcola Reveals Fewer Chemosensory Genes in Flower-breeding Species.</title>
        <authorList>
            <person name="Negi A."/>
            <person name="Liao B.Y."/>
            <person name="Yeh S.D."/>
        </authorList>
    </citation>
    <scope>NUCLEOTIDE SEQUENCE</scope>
    <source>
        <strain evidence="1">Sukarami</strain>
    </source>
</reference>
<protein>
    <submittedName>
        <fullName evidence="1">Uncharacterized protein</fullName>
    </submittedName>
</protein>
<keyword evidence="2" id="KW-1185">Reference proteome</keyword>
<feature type="non-terminal residue" evidence="1">
    <location>
        <position position="1"/>
    </location>
</feature>
<accession>A0A9Q0BM96</accession>